<keyword evidence="3" id="KW-1185">Reference proteome</keyword>
<dbReference type="Proteomes" id="UP001642482">
    <property type="component" value="Unassembled WGS sequence"/>
</dbReference>
<organism evidence="2 3">
    <name type="scientific">Sporothrix eucalyptigena</name>
    <dbReference type="NCBI Taxonomy" id="1812306"/>
    <lineage>
        <taxon>Eukaryota</taxon>
        <taxon>Fungi</taxon>
        <taxon>Dikarya</taxon>
        <taxon>Ascomycota</taxon>
        <taxon>Pezizomycotina</taxon>
        <taxon>Sordariomycetes</taxon>
        <taxon>Sordariomycetidae</taxon>
        <taxon>Ophiostomatales</taxon>
        <taxon>Ophiostomataceae</taxon>
        <taxon>Sporothrix</taxon>
    </lineage>
</organism>
<dbReference type="EMBL" id="CAWUHD010000061">
    <property type="protein sequence ID" value="CAK7225588.1"/>
    <property type="molecule type" value="Genomic_DNA"/>
</dbReference>
<dbReference type="InterPro" id="IPR002018">
    <property type="entry name" value="CarbesteraseB"/>
</dbReference>
<name>A0ABP0C1A2_9PEZI</name>
<reference evidence="2 3" key="1">
    <citation type="submission" date="2024-01" db="EMBL/GenBank/DDBJ databases">
        <authorList>
            <person name="Allen C."/>
            <person name="Tagirdzhanova G."/>
        </authorList>
    </citation>
    <scope>NUCLEOTIDE SEQUENCE [LARGE SCALE GENOMIC DNA]</scope>
</reference>
<gene>
    <name evidence="2" type="ORF">SEUCBS140593_005951</name>
</gene>
<evidence type="ECO:0000313" key="2">
    <source>
        <dbReference type="EMBL" id="CAK7225588.1"/>
    </source>
</evidence>
<comment type="caution">
    <text evidence="2">The sequence shown here is derived from an EMBL/GenBank/DDBJ whole genome shotgun (WGS) entry which is preliminary data.</text>
</comment>
<dbReference type="Gene3D" id="3.40.50.1820">
    <property type="entry name" value="alpha/beta hydrolase"/>
    <property type="match status" value="1"/>
</dbReference>
<evidence type="ECO:0000313" key="3">
    <source>
        <dbReference type="Proteomes" id="UP001642482"/>
    </source>
</evidence>
<dbReference type="InterPro" id="IPR029058">
    <property type="entry name" value="AB_hydrolase_fold"/>
</dbReference>
<evidence type="ECO:0000259" key="1">
    <source>
        <dbReference type="Pfam" id="PF00135"/>
    </source>
</evidence>
<dbReference type="SUPFAM" id="SSF53474">
    <property type="entry name" value="alpha/beta-Hydrolases"/>
    <property type="match status" value="1"/>
</dbReference>
<sequence length="533" mass="57102">MATTTATIDHPVIGRVEGVKDNGVIQFRGVQYGVLNHWLDNPKLPVYDGSGITATKFGPTAVSPPGGLANEHGIIQKSLPLPADPGSSATKCLNLNLNIPAGTTASSNLPVLVFIHGGGFFTGGNWWPQYDMRRIVQLSVDQKNPIIVANINYRLGMPGFLTSKELRDAGYQSNNGHHDQRMALKWVKKFISGFGGDPDRVTGMGESVGGLSTLRLLNPNEDLASRIVVLAGAPPLMSPQPLEAAEAGYSSVIDALGLGSATSDERVAKLVEASPEVLATKLSPQLMFSPLIDGYIIDSEPTFESIHSNPPWGKTSCKAIMVGYSPFDASVLGMMGLFQRKQGIGAAFSSFVKSVLASHKPEAKKLLQLYGLGEGSSIDDDGALMRVLQFASDIGYCAPAHVLAKTFPGEAFVLQFSEPNPWDGPFKGYTTHVLDIAFIFQNYREHLDAEQLATSEKFATDIIHFSNGSAPWDDYHKSGTVAVYENGTRICKEGQAVLSKEYQGLVKIGEVVGLDTLASLVVGFVFGTLPSSE</sequence>
<dbReference type="Pfam" id="PF00135">
    <property type="entry name" value="COesterase"/>
    <property type="match status" value="1"/>
</dbReference>
<accession>A0ABP0C1A2</accession>
<feature type="domain" description="Carboxylesterase type B" evidence="1">
    <location>
        <begin position="14"/>
        <end position="465"/>
    </location>
</feature>
<dbReference type="InterPro" id="IPR050309">
    <property type="entry name" value="Type-B_Carboxylest/Lipase"/>
</dbReference>
<dbReference type="PANTHER" id="PTHR11559">
    <property type="entry name" value="CARBOXYLESTERASE"/>
    <property type="match status" value="1"/>
</dbReference>
<protein>
    <recommendedName>
        <fullName evidence="1">Carboxylesterase type B domain-containing protein</fullName>
    </recommendedName>
</protein>
<proteinExistence type="predicted"/>